<dbReference type="GO" id="GO:0009246">
    <property type="term" value="P:enterobacterial common antigen biosynthetic process"/>
    <property type="evidence" value="ECO:0007669"/>
    <property type="project" value="TreeGrafter"/>
</dbReference>
<evidence type="ECO:0000256" key="5">
    <source>
        <dbReference type="ARBA" id="ARBA00022989"/>
    </source>
</evidence>
<evidence type="ECO:0000313" key="12">
    <source>
        <dbReference type="Proteomes" id="UP001242513"/>
    </source>
</evidence>
<dbReference type="PANTHER" id="PTHR40074">
    <property type="entry name" value="O-ACETYLTRANSFERASE WECH"/>
    <property type="match status" value="1"/>
</dbReference>
<keyword evidence="3" id="KW-1003">Cell membrane</keyword>
<dbReference type="InterPro" id="IPR002656">
    <property type="entry name" value="Acyl_transf_3_dom"/>
</dbReference>
<feature type="transmembrane region" description="Helical" evidence="7">
    <location>
        <begin position="121"/>
        <end position="138"/>
    </location>
</feature>
<dbReference type="Proteomes" id="UP001242513">
    <property type="component" value="Chromosome"/>
</dbReference>
<keyword evidence="4 7" id="KW-0812">Transmembrane</keyword>
<evidence type="ECO:0000256" key="7">
    <source>
        <dbReference type="SAM" id="Phobius"/>
    </source>
</evidence>
<evidence type="ECO:0000256" key="3">
    <source>
        <dbReference type="ARBA" id="ARBA00022475"/>
    </source>
</evidence>
<evidence type="ECO:0000259" key="8">
    <source>
        <dbReference type="Pfam" id="PF01757"/>
    </source>
</evidence>
<gene>
    <name evidence="10" type="ORF">QEJ78_06930</name>
    <name evidence="9" type="ORF">SAMN02983011_02325</name>
</gene>
<feature type="transmembrane region" description="Helical" evidence="7">
    <location>
        <begin position="310"/>
        <end position="330"/>
    </location>
</feature>
<reference evidence="9 11" key="1">
    <citation type="submission" date="2016-10" db="EMBL/GenBank/DDBJ databases">
        <authorList>
            <person name="Varghese N."/>
            <person name="Submissions S."/>
        </authorList>
    </citation>
    <scope>NUCLEOTIDE SEQUENCE [LARGE SCALE GENOMIC DNA]</scope>
    <source>
        <strain evidence="9 11">ATCC 43761</strain>
    </source>
</reference>
<keyword evidence="11" id="KW-1185">Reference proteome</keyword>
<evidence type="ECO:0000256" key="6">
    <source>
        <dbReference type="ARBA" id="ARBA00023136"/>
    </source>
</evidence>
<evidence type="ECO:0000313" key="9">
    <source>
        <dbReference type="EMBL" id="SDA70826.1"/>
    </source>
</evidence>
<evidence type="ECO:0000313" key="10">
    <source>
        <dbReference type="EMBL" id="WGO85147.1"/>
    </source>
</evidence>
<proteinExistence type="inferred from homology"/>
<feature type="transmembrane region" description="Helical" evidence="7">
    <location>
        <begin position="243"/>
        <end position="260"/>
    </location>
</feature>
<evidence type="ECO:0000313" key="11">
    <source>
        <dbReference type="Proteomes" id="UP000181860"/>
    </source>
</evidence>
<dbReference type="EMBL" id="CP123735">
    <property type="protein sequence ID" value="WGO85147.1"/>
    <property type="molecule type" value="Genomic_DNA"/>
</dbReference>
<dbReference type="GO" id="GO:0005886">
    <property type="term" value="C:plasma membrane"/>
    <property type="evidence" value="ECO:0007669"/>
    <property type="project" value="UniProtKB-SubCell"/>
</dbReference>
<dbReference type="EMBL" id="FMXC01000052">
    <property type="protein sequence ID" value="SDA70826.1"/>
    <property type="molecule type" value="Genomic_DNA"/>
</dbReference>
<dbReference type="PANTHER" id="PTHR40074:SF2">
    <property type="entry name" value="O-ACETYLTRANSFERASE WECH"/>
    <property type="match status" value="1"/>
</dbReference>
<dbReference type="Pfam" id="PF01757">
    <property type="entry name" value="Acyl_transf_3"/>
    <property type="match status" value="1"/>
</dbReference>
<protein>
    <submittedName>
        <fullName evidence="10">Acyltransferase family protein</fullName>
    </submittedName>
    <submittedName>
        <fullName evidence="9">Surface polysaccharide O-acyltransferase, integral membrane enzyme</fullName>
    </submittedName>
</protein>
<accession>A0AAX3UBU7</accession>
<feature type="domain" description="Acyltransferase 3" evidence="8">
    <location>
        <begin position="5"/>
        <end position="330"/>
    </location>
</feature>
<feature type="transmembrane region" description="Helical" evidence="7">
    <location>
        <begin position="12"/>
        <end position="33"/>
    </location>
</feature>
<feature type="transmembrane region" description="Helical" evidence="7">
    <location>
        <begin position="206"/>
        <end position="223"/>
    </location>
</feature>
<reference evidence="10" key="2">
    <citation type="journal article" date="2022" name="Food Funct.">
        <title>Lactobacillus kefiranofaciens ZW18 from Kefir enhances the anti-tumor effect of anti-programmed cell death 1 (PD-1) immunotherapy by modulating the gut microbiota.</title>
        <authorList>
            <person name="Zhao J."/>
            <person name="Wang Y."/>
            <person name="Wang J."/>
            <person name="Lv M."/>
            <person name="Zhou C."/>
            <person name="Jia L."/>
            <person name="Geng W."/>
        </authorList>
    </citation>
    <scope>NUCLEOTIDE SEQUENCE</scope>
    <source>
        <strain evidence="10">ZW18</strain>
    </source>
</reference>
<dbReference type="AlphaFoldDB" id="A0AAX3UBU7"/>
<feature type="transmembrane region" description="Helical" evidence="7">
    <location>
        <begin position="78"/>
        <end position="101"/>
    </location>
</feature>
<sequence>MTQRIYQIDYIKTFAIVSVVTVHFLLNSGFYDIKIGSWISSADVVLRIIFITAVPIFIMTTGFLMGNKKLSSSYIVKLFHVLEIYVAVSLIDWVGQAILLGKQLSLTDALYGLLDFSTDSYSWYVEMYIGLYLIIPLLNAAWHFQKDDQYHIYIVSITFILFFLPSLFNTFGKIIPDWWVSGYPIGYYYVGMYFKEHLEDIKQISLKVLSCYALVVFGTIAIIELNNNTGKVFEWTNENEYMGYQPFAIAVILFLLMLRLPVKRPDRKRYRILAAISSMTLSIYLFSDLTDSIIYHYFKQTIHSIESRLYFGPIIVFLSFTMAVLCAFILQRLLEILAKNKVKQVNS</sequence>
<comment type="subcellular location">
    <subcellularLocation>
        <location evidence="1">Cell membrane</location>
        <topology evidence="1">Multi-pass membrane protein</topology>
    </subcellularLocation>
</comment>
<feature type="transmembrane region" description="Helical" evidence="7">
    <location>
        <begin position="45"/>
        <end position="66"/>
    </location>
</feature>
<feature type="transmembrane region" description="Helical" evidence="7">
    <location>
        <begin position="272"/>
        <end position="298"/>
    </location>
</feature>
<keyword evidence="10" id="KW-0808">Transferase</keyword>
<reference evidence="10" key="3">
    <citation type="submission" date="2023-04" db="EMBL/GenBank/DDBJ databases">
        <authorList>
            <person name="Wang Y."/>
        </authorList>
    </citation>
    <scope>NUCLEOTIDE SEQUENCE</scope>
    <source>
        <strain evidence="10">ZW18</strain>
    </source>
</reference>
<keyword evidence="5 7" id="KW-1133">Transmembrane helix</keyword>
<evidence type="ECO:0000256" key="4">
    <source>
        <dbReference type="ARBA" id="ARBA00022692"/>
    </source>
</evidence>
<dbReference type="Proteomes" id="UP000181860">
    <property type="component" value="Unassembled WGS sequence"/>
</dbReference>
<feature type="transmembrane region" description="Helical" evidence="7">
    <location>
        <begin position="174"/>
        <end position="194"/>
    </location>
</feature>
<keyword evidence="10" id="KW-0012">Acyltransferase</keyword>
<dbReference type="RefSeq" id="WP_013855181.1">
    <property type="nucleotide sequence ID" value="NZ_CP123735.1"/>
</dbReference>
<dbReference type="GO" id="GO:0016413">
    <property type="term" value="F:O-acetyltransferase activity"/>
    <property type="evidence" value="ECO:0007669"/>
    <property type="project" value="TreeGrafter"/>
</dbReference>
<evidence type="ECO:0000256" key="1">
    <source>
        <dbReference type="ARBA" id="ARBA00004651"/>
    </source>
</evidence>
<keyword evidence="6 7" id="KW-0472">Membrane</keyword>
<comment type="similarity">
    <text evidence="2">Belongs to the acyltransferase 3 family.</text>
</comment>
<evidence type="ECO:0000256" key="2">
    <source>
        <dbReference type="ARBA" id="ARBA00007400"/>
    </source>
</evidence>
<name>A0AAX3UBU7_9LACO</name>
<feature type="transmembrane region" description="Helical" evidence="7">
    <location>
        <begin position="150"/>
        <end position="168"/>
    </location>
</feature>
<organism evidence="10 12">
    <name type="scientific">Lactobacillus kefiranofaciens</name>
    <dbReference type="NCBI Taxonomy" id="267818"/>
    <lineage>
        <taxon>Bacteria</taxon>
        <taxon>Bacillati</taxon>
        <taxon>Bacillota</taxon>
        <taxon>Bacilli</taxon>
        <taxon>Lactobacillales</taxon>
        <taxon>Lactobacillaceae</taxon>
        <taxon>Lactobacillus</taxon>
    </lineage>
</organism>